<name>A0ABV5YIT3_9ACTN</name>
<evidence type="ECO:0000256" key="1">
    <source>
        <dbReference type="SAM" id="MobiDB-lite"/>
    </source>
</evidence>
<feature type="region of interest" description="Disordered" evidence="1">
    <location>
        <begin position="1"/>
        <end position="133"/>
    </location>
</feature>
<accession>A0ABV5YIT3</accession>
<protein>
    <submittedName>
        <fullName evidence="2">Uncharacterized protein</fullName>
    </submittedName>
</protein>
<dbReference type="Proteomes" id="UP001589627">
    <property type="component" value="Unassembled WGS sequence"/>
</dbReference>
<feature type="compositionally biased region" description="Basic and acidic residues" evidence="1">
    <location>
        <begin position="76"/>
        <end position="88"/>
    </location>
</feature>
<reference evidence="2 3" key="1">
    <citation type="submission" date="2024-09" db="EMBL/GenBank/DDBJ databases">
        <authorList>
            <person name="Sun Q."/>
            <person name="Mori K."/>
        </authorList>
    </citation>
    <scope>NUCLEOTIDE SEQUENCE [LARGE SCALE GENOMIC DNA]</scope>
    <source>
        <strain evidence="2 3">TBRC 0563</strain>
    </source>
</reference>
<feature type="compositionally biased region" description="Acidic residues" evidence="1">
    <location>
        <begin position="62"/>
        <end position="73"/>
    </location>
</feature>
<evidence type="ECO:0000313" key="3">
    <source>
        <dbReference type="Proteomes" id="UP001589627"/>
    </source>
</evidence>
<comment type="caution">
    <text evidence="2">The sequence shown here is derived from an EMBL/GenBank/DDBJ whole genome shotgun (WGS) entry which is preliminary data.</text>
</comment>
<dbReference type="RefSeq" id="WP_378205535.1">
    <property type="nucleotide sequence ID" value="NZ_JBHLZP010000169.1"/>
</dbReference>
<evidence type="ECO:0000313" key="2">
    <source>
        <dbReference type="EMBL" id="MFB9834959.1"/>
    </source>
</evidence>
<feature type="compositionally biased region" description="Low complexity" evidence="1">
    <location>
        <begin position="107"/>
        <end position="118"/>
    </location>
</feature>
<keyword evidence="3" id="KW-1185">Reference proteome</keyword>
<gene>
    <name evidence="2" type="ORF">ACFFNX_22500</name>
</gene>
<dbReference type="EMBL" id="JBHLZP010000169">
    <property type="protein sequence ID" value="MFB9834959.1"/>
    <property type="molecule type" value="Genomic_DNA"/>
</dbReference>
<sequence length="233" mass="24405">MGVDHTDGGSDASIEAVEEEPAADRRPPPPPDRPGTDGYPSRADSRNGAAAANEGTPTTDEVREEEPDTEESGDAGGREQRLDGRAAPHDSTATAGTDEPGSELSVEGEPSSEGAEAAWITGGPDIGGDLPTGAELVKMEDDKQSRAERARRKIYESGDEVLDDVGKVVNRVDQIFERPPTGHPETRTGPEVIPAPHEGVSAGDAATALIAAGVVLGEIFRRGRETLRQRKGV</sequence>
<organism evidence="2 3">
    <name type="scientific">Actinoallomurus acaciae</name>
    <dbReference type="NCBI Taxonomy" id="502577"/>
    <lineage>
        <taxon>Bacteria</taxon>
        <taxon>Bacillati</taxon>
        <taxon>Actinomycetota</taxon>
        <taxon>Actinomycetes</taxon>
        <taxon>Streptosporangiales</taxon>
        <taxon>Thermomonosporaceae</taxon>
        <taxon>Actinoallomurus</taxon>
    </lineage>
</organism>
<feature type="region of interest" description="Disordered" evidence="1">
    <location>
        <begin position="176"/>
        <end position="199"/>
    </location>
</feature>
<proteinExistence type="predicted"/>